<evidence type="ECO:0000313" key="2">
    <source>
        <dbReference type="Proteomes" id="UP000184386"/>
    </source>
</evidence>
<gene>
    <name evidence="1" type="ORF">SAMN02745136_00808</name>
</gene>
<sequence>MNSKTRFHKIKKVNLFILIVVLLSSAIFYCNKVSAETSIQYWDKNTNKIVTTTEKKFLQKYGFYKKKTFYKGYDDKGKLAVEFYFDEKTKKGCGISYYYSNPFGFEIDSYQTQKKFTYEKYSLMPIMNDTKFNPYTEDILNYKEEKTYKFINKKQRLINYTSTGIISGDETEKIVAMDFSYGKNGKLISKNITVNSNISGSYRSSSAIYYDKLERPYYSKSYVTHGSLLDFYIYNGNSKIPSYILTLDDNLGVINPVLTKITK</sequence>
<dbReference type="EMBL" id="FRAC01000007">
    <property type="protein sequence ID" value="SHJ77534.1"/>
    <property type="molecule type" value="Genomic_DNA"/>
</dbReference>
<evidence type="ECO:0000313" key="1">
    <source>
        <dbReference type="EMBL" id="SHJ77534.1"/>
    </source>
</evidence>
<organism evidence="1 2">
    <name type="scientific">Anaerocolumna jejuensis DSM 15929</name>
    <dbReference type="NCBI Taxonomy" id="1121322"/>
    <lineage>
        <taxon>Bacteria</taxon>
        <taxon>Bacillati</taxon>
        <taxon>Bacillota</taxon>
        <taxon>Clostridia</taxon>
        <taxon>Lachnospirales</taxon>
        <taxon>Lachnospiraceae</taxon>
        <taxon>Anaerocolumna</taxon>
    </lineage>
</organism>
<proteinExistence type="predicted"/>
<accession>A0A1M6M240</accession>
<name>A0A1M6M240_9FIRM</name>
<dbReference type="OrthoDB" id="1864194at2"/>
<keyword evidence="2" id="KW-1185">Reference proteome</keyword>
<reference evidence="1 2" key="1">
    <citation type="submission" date="2016-11" db="EMBL/GenBank/DDBJ databases">
        <authorList>
            <person name="Jaros S."/>
            <person name="Januszkiewicz K."/>
            <person name="Wedrychowicz H."/>
        </authorList>
    </citation>
    <scope>NUCLEOTIDE SEQUENCE [LARGE SCALE GENOMIC DNA]</scope>
    <source>
        <strain evidence="1 2">DSM 15929</strain>
    </source>
</reference>
<dbReference type="AlphaFoldDB" id="A0A1M6M240"/>
<dbReference type="RefSeq" id="WP_073273196.1">
    <property type="nucleotide sequence ID" value="NZ_FRAC01000007.1"/>
</dbReference>
<protein>
    <submittedName>
        <fullName evidence="1">Uncharacterized protein</fullName>
    </submittedName>
</protein>
<dbReference type="Proteomes" id="UP000184386">
    <property type="component" value="Unassembled WGS sequence"/>
</dbReference>